<dbReference type="CDD" id="cd00107">
    <property type="entry name" value="Knot1"/>
    <property type="match status" value="1"/>
</dbReference>
<feature type="domain" description="Knottins-like" evidence="8">
    <location>
        <begin position="30"/>
        <end position="75"/>
    </location>
</feature>
<dbReference type="AlphaFoldDB" id="A0A9W7MHW9"/>
<evidence type="ECO:0000256" key="5">
    <source>
        <dbReference type="ARBA" id="ARBA00022821"/>
    </source>
</evidence>
<evidence type="ECO:0000256" key="6">
    <source>
        <dbReference type="ARBA" id="ARBA00023157"/>
    </source>
</evidence>
<dbReference type="EMBL" id="BSYR01000036">
    <property type="protein sequence ID" value="GMJ02544.1"/>
    <property type="molecule type" value="Genomic_DNA"/>
</dbReference>
<dbReference type="PRINTS" id="PR00288">
    <property type="entry name" value="PUROTHIONIN"/>
</dbReference>
<feature type="chain" id="PRO_5040991814" evidence="7">
    <location>
        <begin position="24"/>
        <end position="76"/>
    </location>
</feature>
<comment type="similarity">
    <text evidence="1">Belongs to the DEFL family.</text>
</comment>
<gene>
    <name evidence="9" type="ORF">HRI_003923600</name>
</gene>
<dbReference type="InterPro" id="IPR008176">
    <property type="entry name" value="Defensin_plant"/>
</dbReference>
<keyword evidence="5" id="KW-0611">Plant defense</keyword>
<evidence type="ECO:0000256" key="4">
    <source>
        <dbReference type="ARBA" id="ARBA00022729"/>
    </source>
</evidence>
<dbReference type="GO" id="GO:0031640">
    <property type="term" value="P:killing of cells of another organism"/>
    <property type="evidence" value="ECO:0007669"/>
    <property type="project" value="UniProtKB-KW"/>
</dbReference>
<dbReference type="Pfam" id="PF00304">
    <property type="entry name" value="Gamma-thionin"/>
    <property type="match status" value="1"/>
</dbReference>
<evidence type="ECO:0000313" key="9">
    <source>
        <dbReference type="EMBL" id="GMJ02544.1"/>
    </source>
</evidence>
<keyword evidence="4 7" id="KW-0732">Signal</keyword>
<dbReference type="OrthoDB" id="683455at2759"/>
<keyword evidence="3" id="KW-0295">Fungicide</keyword>
<dbReference type="InterPro" id="IPR003614">
    <property type="entry name" value="Knottins"/>
</dbReference>
<evidence type="ECO:0000259" key="8">
    <source>
        <dbReference type="SMART" id="SM00505"/>
    </source>
</evidence>
<evidence type="ECO:0000256" key="2">
    <source>
        <dbReference type="ARBA" id="ARBA00022529"/>
    </source>
</evidence>
<sequence>MAKFTSSAVFLLLLVVLTTEVEAVAPEFKPCKTASNKFKGACFSSSNCESICKTEGHVGGGCEGFRRRCICTRPCF</sequence>
<dbReference type="PANTHER" id="PTHR33147">
    <property type="entry name" value="DEFENSIN-LIKE PROTEIN 1"/>
    <property type="match status" value="1"/>
</dbReference>
<dbReference type="SMART" id="SM00505">
    <property type="entry name" value="Knot1"/>
    <property type="match status" value="1"/>
</dbReference>
<evidence type="ECO:0000256" key="7">
    <source>
        <dbReference type="SAM" id="SignalP"/>
    </source>
</evidence>
<organism evidence="9 10">
    <name type="scientific">Hibiscus trionum</name>
    <name type="common">Flower of an hour</name>
    <dbReference type="NCBI Taxonomy" id="183268"/>
    <lineage>
        <taxon>Eukaryota</taxon>
        <taxon>Viridiplantae</taxon>
        <taxon>Streptophyta</taxon>
        <taxon>Embryophyta</taxon>
        <taxon>Tracheophyta</taxon>
        <taxon>Spermatophyta</taxon>
        <taxon>Magnoliopsida</taxon>
        <taxon>eudicotyledons</taxon>
        <taxon>Gunneridae</taxon>
        <taxon>Pentapetalae</taxon>
        <taxon>rosids</taxon>
        <taxon>malvids</taxon>
        <taxon>Malvales</taxon>
        <taxon>Malvaceae</taxon>
        <taxon>Malvoideae</taxon>
        <taxon>Hibiscus</taxon>
    </lineage>
</organism>
<dbReference type="PROSITE" id="PS00940">
    <property type="entry name" value="GAMMA_THIONIN"/>
    <property type="match status" value="1"/>
</dbReference>
<name>A0A9W7MHW9_HIBTR</name>
<proteinExistence type="inferred from homology"/>
<dbReference type="InterPro" id="IPR036574">
    <property type="entry name" value="Scorpion_toxin-like_sf"/>
</dbReference>
<evidence type="ECO:0000256" key="3">
    <source>
        <dbReference type="ARBA" id="ARBA00022577"/>
    </source>
</evidence>
<dbReference type="Proteomes" id="UP001165190">
    <property type="component" value="Unassembled WGS sequence"/>
</dbReference>
<accession>A0A9W7MHW9</accession>
<protein>
    <submittedName>
        <fullName evidence="9">Low-molecular-weight cysteine-rich 66, PLANT DEFENSIN 2.4</fullName>
    </submittedName>
</protein>
<keyword evidence="6" id="KW-1015">Disulfide bond</keyword>
<evidence type="ECO:0000256" key="1">
    <source>
        <dbReference type="ARBA" id="ARBA00006722"/>
    </source>
</evidence>
<reference evidence="9" key="1">
    <citation type="submission" date="2023-05" db="EMBL/GenBank/DDBJ databases">
        <title>Genome and transcriptome analyses reveal genes involved in the formation of fine ridges on petal epidermal cells in Hibiscus trionum.</title>
        <authorList>
            <person name="Koshimizu S."/>
            <person name="Masuda S."/>
            <person name="Ishii T."/>
            <person name="Shirasu K."/>
            <person name="Hoshino A."/>
            <person name="Arita M."/>
        </authorList>
    </citation>
    <scope>NUCLEOTIDE SEQUENCE</scope>
    <source>
        <strain evidence="9">Hamamatsu line</strain>
    </source>
</reference>
<dbReference type="GO" id="GO:0050832">
    <property type="term" value="P:defense response to fungus"/>
    <property type="evidence" value="ECO:0007669"/>
    <property type="project" value="UniProtKB-KW"/>
</dbReference>
<dbReference type="SUPFAM" id="SSF57095">
    <property type="entry name" value="Scorpion toxin-like"/>
    <property type="match status" value="1"/>
</dbReference>
<evidence type="ECO:0000313" key="10">
    <source>
        <dbReference type="Proteomes" id="UP001165190"/>
    </source>
</evidence>
<dbReference type="Gene3D" id="3.30.30.10">
    <property type="entry name" value="Knottin, scorpion toxin-like"/>
    <property type="match status" value="1"/>
</dbReference>
<keyword evidence="10" id="KW-1185">Reference proteome</keyword>
<feature type="signal peptide" evidence="7">
    <location>
        <begin position="1"/>
        <end position="23"/>
    </location>
</feature>
<keyword evidence="2" id="KW-0929">Antimicrobial</keyword>
<dbReference type="PANTHER" id="PTHR33147:SF39">
    <property type="entry name" value="DRO1 PROTEIN-RELATED"/>
    <property type="match status" value="1"/>
</dbReference>
<comment type="caution">
    <text evidence="9">The sequence shown here is derived from an EMBL/GenBank/DDBJ whole genome shotgun (WGS) entry which is preliminary data.</text>
</comment>